<evidence type="ECO:0000256" key="6">
    <source>
        <dbReference type="ARBA" id="ARBA00023303"/>
    </source>
</evidence>
<sequence>MIVFLGVCVCGGLGAMARFVLTVSIKQQWKGDFPLATFIINLIATFCAGLAAGAAAHLAVTNPTYLLFVTGFLGGFSTFSTAINEIVTLARGGKRGMAGAYLAATMLAPLVCVTLGWTLIGAVL</sequence>
<comment type="catalytic activity">
    <reaction evidence="8">
        <text>fluoride(in) = fluoride(out)</text>
        <dbReference type="Rhea" id="RHEA:76159"/>
        <dbReference type="ChEBI" id="CHEBI:17051"/>
    </reaction>
    <physiologicalReaction direction="left-to-right" evidence="8">
        <dbReference type="Rhea" id="RHEA:76160"/>
    </physiologicalReaction>
</comment>
<feature type="binding site" evidence="10">
    <location>
        <position position="74"/>
    </location>
    <ligand>
        <name>Na(+)</name>
        <dbReference type="ChEBI" id="CHEBI:29101"/>
        <note>structural</note>
    </ligand>
</feature>
<evidence type="ECO:0000256" key="9">
    <source>
        <dbReference type="ARBA" id="ARBA00049940"/>
    </source>
</evidence>
<keyword evidence="5 10" id="KW-0472">Membrane</keyword>
<evidence type="ECO:0000313" key="11">
    <source>
        <dbReference type="EMBL" id="NEG78715.1"/>
    </source>
</evidence>
<dbReference type="AlphaFoldDB" id="A0A7K3THZ7"/>
<comment type="activity regulation">
    <text evidence="10">Na(+) is not transported, but it plays an essential structural role and its presence is essential for fluoride channel function.</text>
</comment>
<evidence type="ECO:0000256" key="7">
    <source>
        <dbReference type="ARBA" id="ARBA00035120"/>
    </source>
</evidence>
<feature type="transmembrane region" description="Helical" evidence="10">
    <location>
        <begin position="33"/>
        <end position="58"/>
    </location>
</feature>
<evidence type="ECO:0000256" key="2">
    <source>
        <dbReference type="ARBA" id="ARBA00022475"/>
    </source>
</evidence>
<keyword evidence="10" id="KW-0813">Transport</keyword>
<evidence type="ECO:0000256" key="10">
    <source>
        <dbReference type="HAMAP-Rule" id="MF_00454"/>
    </source>
</evidence>
<dbReference type="Pfam" id="PF02537">
    <property type="entry name" value="CRCB"/>
    <property type="match status" value="1"/>
</dbReference>
<dbReference type="PANTHER" id="PTHR28259">
    <property type="entry name" value="FLUORIDE EXPORT PROTEIN 1-RELATED"/>
    <property type="match status" value="1"/>
</dbReference>
<keyword evidence="4 10" id="KW-1133">Transmembrane helix</keyword>
<evidence type="ECO:0000256" key="1">
    <source>
        <dbReference type="ARBA" id="ARBA00004651"/>
    </source>
</evidence>
<gene>
    <name evidence="10" type="primary">fluC</name>
    <name evidence="10" type="synonym">crcB</name>
    <name evidence="11" type="ORF">GFD22_07000</name>
</gene>
<dbReference type="PANTHER" id="PTHR28259:SF1">
    <property type="entry name" value="FLUORIDE EXPORT PROTEIN 1-RELATED"/>
    <property type="match status" value="1"/>
</dbReference>
<dbReference type="GO" id="GO:0046872">
    <property type="term" value="F:metal ion binding"/>
    <property type="evidence" value="ECO:0007669"/>
    <property type="project" value="UniProtKB-KW"/>
</dbReference>
<feature type="transmembrane region" description="Helical" evidence="10">
    <location>
        <begin position="99"/>
        <end position="123"/>
    </location>
</feature>
<keyword evidence="10" id="KW-0406">Ion transport</keyword>
<dbReference type="RefSeq" id="WP_152351030.1">
    <property type="nucleotide sequence ID" value="NZ_WBSN01000020.1"/>
</dbReference>
<dbReference type="EMBL" id="WHZY01000009">
    <property type="protein sequence ID" value="NEG78715.1"/>
    <property type="molecule type" value="Genomic_DNA"/>
</dbReference>
<reference evidence="11 12" key="1">
    <citation type="submission" date="2019-10" db="EMBL/GenBank/DDBJ databases">
        <title>Bifidobacterium from non-human primates.</title>
        <authorList>
            <person name="Modesto M."/>
        </authorList>
    </citation>
    <scope>NUCLEOTIDE SEQUENCE [LARGE SCALE GENOMIC DNA]</scope>
    <source>
        <strain evidence="11 12">TREC</strain>
    </source>
</reference>
<proteinExistence type="inferred from homology"/>
<dbReference type="HAMAP" id="MF_00454">
    <property type="entry name" value="FluC"/>
    <property type="match status" value="1"/>
</dbReference>
<keyword evidence="12" id="KW-1185">Reference proteome</keyword>
<feature type="binding site" evidence="10">
    <location>
        <position position="77"/>
    </location>
    <ligand>
        <name>Na(+)</name>
        <dbReference type="ChEBI" id="CHEBI:29101"/>
        <note>structural</note>
    </ligand>
</feature>
<evidence type="ECO:0000256" key="8">
    <source>
        <dbReference type="ARBA" id="ARBA00035585"/>
    </source>
</evidence>
<keyword evidence="3 10" id="KW-0812">Transmembrane</keyword>
<evidence type="ECO:0000256" key="5">
    <source>
        <dbReference type="ARBA" id="ARBA00023136"/>
    </source>
</evidence>
<comment type="function">
    <text evidence="9 10">Fluoride-specific ion channel. Important for reducing fluoride concentration in the cell, thus reducing its toxicity.</text>
</comment>
<keyword evidence="6 10" id="KW-0407">Ion channel</keyword>
<evidence type="ECO:0000256" key="3">
    <source>
        <dbReference type="ARBA" id="ARBA00022692"/>
    </source>
</evidence>
<name>A0A7K3THZ7_9BIFI</name>
<accession>A0A7K3THZ7</accession>
<keyword evidence="2 10" id="KW-1003">Cell membrane</keyword>
<dbReference type="OrthoDB" id="5148600at2"/>
<evidence type="ECO:0000313" key="12">
    <source>
        <dbReference type="Proteomes" id="UP000469763"/>
    </source>
</evidence>
<dbReference type="GO" id="GO:0005886">
    <property type="term" value="C:plasma membrane"/>
    <property type="evidence" value="ECO:0007669"/>
    <property type="project" value="UniProtKB-SubCell"/>
</dbReference>
<dbReference type="Proteomes" id="UP000469763">
    <property type="component" value="Unassembled WGS sequence"/>
</dbReference>
<feature type="transmembrane region" description="Helical" evidence="10">
    <location>
        <begin position="65"/>
        <end position="87"/>
    </location>
</feature>
<keyword evidence="10" id="KW-0915">Sodium</keyword>
<organism evidence="11 12">
    <name type="scientific">Bifidobacterium avesanii</name>
    <dbReference type="NCBI Taxonomy" id="1798157"/>
    <lineage>
        <taxon>Bacteria</taxon>
        <taxon>Bacillati</taxon>
        <taxon>Actinomycetota</taxon>
        <taxon>Actinomycetes</taxon>
        <taxon>Bifidobacteriales</taxon>
        <taxon>Bifidobacteriaceae</taxon>
        <taxon>Bifidobacterium</taxon>
    </lineage>
</organism>
<protein>
    <recommendedName>
        <fullName evidence="10">Fluoride-specific ion channel FluC</fullName>
    </recommendedName>
</protein>
<comment type="caution">
    <text evidence="11">The sequence shown here is derived from an EMBL/GenBank/DDBJ whole genome shotgun (WGS) entry which is preliminary data.</text>
</comment>
<dbReference type="InterPro" id="IPR003691">
    <property type="entry name" value="FluC"/>
</dbReference>
<comment type="similarity">
    <text evidence="7 10">Belongs to the fluoride channel Fluc/FEX (TC 1.A.43) family.</text>
</comment>
<dbReference type="GO" id="GO:0062054">
    <property type="term" value="F:fluoride channel activity"/>
    <property type="evidence" value="ECO:0007669"/>
    <property type="project" value="UniProtKB-UniRule"/>
</dbReference>
<evidence type="ECO:0000256" key="4">
    <source>
        <dbReference type="ARBA" id="ARBA00022989"/>
    </source>
</evidence>
<dbReference type="GO" id="GO:0140114">
    <property type="term" value="P:cellular detoxification of fluoride"/>
    <property type="evidence" value="ECO:0007669"/>
    <property type="project" value="UniProtKB-UniRule"/>
</dbReference>
<keyword evidence="10" id="KW-0479">Metal-binding</keyword>
<comment type="subcellular location">
    <subcellularLocation>
        <location evidence="1 10">Cell membrane</location>
        <topology evidence="1 10">Multi-pass membrane protein</topology>
    </subcellularLocation>
</comment>